<dbReference type="InterPro" id="IPR012541">
    <property type="entry name" value="DBP10_C"/>
</dbReference>
<evidence type="ECO:0000256" key="8">
    <source>
        <dbReference type="ARBA" id="ARBA00022801"/>
    </source>
</evidence>
<reference evidence="19 20" key="1">
    <citation type="submission" date="2015-01" db="EMBL/GenBank/DDBJ databases">
        <title>The Genome Sequence of Ochroconis gallopava CBS43764.</title>
        <authorList>
            <consortium name="The Broad Institute Genomics Platform"/>
            <person name="Cuomo C."/>
            <person name="de Hoog S."/>
            <person name="Gorbushina A."/>
            <person name="Stielow B."/>
            <person name="Teixiera M."/>
            <person name="Abouelleil A."/>
            <person name="Chapman S.B."/>
            <person name="Priest M."/>
            <person name="Young S.K."/>
            <person name="Wortman J."/>
            <person name="Nusbaum C."/>
            <person name="Birren B."/>
        </authorList>
    </citation>
    <scope>NUCLEOTIDE SEQUENCE [LARGE SCALE GENOMIC DNA]</scope>
    <source>
        <strain evidence="19 20">CBS 43764</strain>
    </source>
</reference>
<dbReference type="CDD" id="cd18787">
    <property type="entry name" value="SF2_C_DEAD"/>
    <property type="match status" value="1"/>
</dbReference>
<evidence type="ECO:0000256" key="15">
    <source>
        <dbReference type="SAM" id="MobiDB-lite"/>
    </source>
</evidence>
<dbReference type="PROSITE" id="PS51195">
    <property type="entry name" value="Q_MOTIF"/>
    <property type="match status" value="1"/>
</dbReference>
<gene>
    <name evidence="19" type="ORF">PV09_02528</name>
</gene>
<dbReference type="InterPro" id="IPR014014">
    <property type="entry name" value="RNA_helicase_DEAD_Q_motif"/>
</dbReference>
<dbReference type="AlphaFoldDB" id="A0A0D1XVN2"/>
<sequence>MPLRAVSPAASENEYDISGALVGAGADLSDEFIDDIASHVPMPDRAIDVLNDADDAESDDDEAFIAHEQSSANKRGVTLQGKKVKGGSFQSMGLDAKLLKAITRKGFSVPTPIQRKAIPIILDGQDVVASARTGSGKTAAFVVPMIQKLKAHKTQVGARALILSPSRELALQTIKVTNELGKGTDLRSMLVVGGDSMEDQFKAMASNPDIIIATPGRFLHLQIEMGLDLSSIRYVVFDEADRLFEMGFAAQLSEILHALPASRQTLLFSATLPKSLVEFARAGLSEPKLVRLDAETKVSTELENAFFYVKSAEKEAALLHILNDVIKMPTGPTAAADAAVDQPGNINNTKKRKRGALQGVERVADKATIIFTATKHHVEYITTLLRTSGFAVSYLYSSLDQTARKININMFRSGRTSILVVTDIAARGVDIPVLSNVINYDFASSAKLWVHRVGRTARAGRKGWSYNLITMKDLPYMLDLQLFLSKRLVLGRSTASGGNLQSVSFADDLVMGTMPRTRLESYSETVNKLLDEDEDLAAQRTVAAKGEKLYTKTRNSASSESVKRSKDILASATGINEVNLFFGHAVDIEDDKGNEDRENLLRRIRGFRPEETIFEVGKRGAGNETADMVRKARERMEPRRRKTQIESEERMEKLRGDDAERTVATGTPSSRSAARRTSDNLFPARHAATDAVVDDLLGPTQNSRADGEVSDLTEEMSGVGAGDGSHPRVSAGAGSGGTATVDMESASEDELEVTFSNGNRKSGTAPRSRLSGKLSRGPDIADGGWEDAEHFMSYTPRSTSLAEDRALSVHKGSGNAADFLMEARGATMDIVNDENSGFKEASRARGGSGMRWDKKSKKYVRRANDLDGSREGHVKYIKGESGQKIAASFRSGRFDEWKKRERIDRLPRVGEREISGAANLALARRFKHKQEKAPKEADKWRDDYRVRKRRIAEAKEKRIGRFKEGVGKNELKGVEDIAKERRAKERRREKTGRPSKKGKK</sequence>
<dbReference type="GO" id="GO:0003724">
    <property type="term" value="F:RNA helicase activity"/>
    <property type="evidence" value="ECO:0007669"/>
    <property type="project" value="UniProtKB-EC"/>
</dbReference>
<comment type="catalytic activity">
    <reaction evidence="13">
        <text>ATP + H2O = ADP + phosphate + H(+)</text>
        <dbReference type="Rhea" id="RHEA:13065"/>
        <dbReference type="ChEBI" id="CHEBI:15377"/>
        <dbReference type="ChEBI" id="CHEBI:15378"/>
        <dbReference type="ChEBI" id="CHEBI:30616"/>
        <dbReference type="ChEBI" id="CHEBI:43474"/>
        <dbReference type="ChEBI" id="CHEBI:456216"/>
        <dbReference type="EC" id="3.6.4.13"/>
    </reaction>
</comment>
<dbReference type="OrthoDB" id="10261375at2759"/>
<comment type="similarity">
    <text evidence="3">Belongs to the DEAD box helicase family. DDX54/DBP10 subfamily.</text>
</comment>
<keyword evidence="20" id="KW-1185">Reference proteome</keyword>
<dbReference type="FunCoup" id="A0A0D1XVN2">
    <property type="interactions" value="1036"/>
</dbReference>
<evidence type="ECO:0000256" key="3">
    <source>
        <dbReference type="ARBA" id="ARBA00010379"/>
    </source>
</evidence>
<dbReference type="GO" id="GO:0016887">
    <property type="term" value="F:ATP hydrolysis activity"/>
    <property type="evidence" value="ECO:0007669"/>
    <property type="project" value="RHEA"/>
</dbReference>
<feature type="region of interest" description="Disordered" evidence="15">
    <location>
        <begin position="973"/>
        <end position="1000"/>
    </location>
</feature>
<dbReference type="GeneID" id="27310501"/>
<dbReference type="Pfam" id="PF00271">
    <property type="entry name" value="Helicase_C"/>
    <property type="match status" value="1"/>
</dbReference>
<dbReference type="GO" id="GO:0005730">
    <property type="term" value="C:nucleolus"/>
    <property type="evidence" value="ECO:0007669"/>
    <property type="project" value="UniProtKB-SubCell"/>
</dbReference>
<keyword evidence="7" id="KW-0547">Nucleotide-binding</keyword>
<keyword evidence="8" id="KW-0378">Hydrolase</keyword>
<dbReference type="EC" id="3.6.4.13" evidence="4"/>
<evidence type="ECO:0000256" key="4">
    <source>
        <dbReference type="ARBA" id="ARBA00012552"/>
    </source>
</evidence>
<keyword evidence="5" id="KW-0690">Ribosome biogenesis</keyword>
<keyword evidence="10" id="KW-0067">ATP-binding</keyword>
<feature type="short sequence motif" description="Q motif" evidence="14">
    <location>
        <begin position="87"/>
        <end position="115"/>
    </location>
</feature>
<name>A0A0D1XVN2_9PEZI</name>
<evidence type="ECO:0000256" key="9">
    <source>
        <dbReference type="ARBA" id="ARBA00022806"/>
    </source>
</evidence>
<comment type="function">
    <text evidence="1">ATP-binding RNA helicase involved in the biogenesis of 60S ribosomal subunits and is required for the normal formation of 25S and 5.8S rRNAs.</text>
</comment>
<dbReference type="InterPro" id="IPR011545">
    <property type="entry name" value="DEAD/DEAH_box_helicase_dom"/>
</dbReference>
<dbReference type="Gene3D" id="3.40.50.300">
    <property type="entry name" value="P-loop containing nucleotide triphosphate hydrolases"/>
    <property type="match status" value="2"/>
</dbReference>
<dbReference type="InterPro" id="IPR001650">
    <property type="entry name" value="Helicase_C-like"/>
</dbReference>
<dbReference type="GO" id="GO:0006364">
    <property type="term" value="P:rRNA processing"/>
    <property type="evidence" value="ECO:0007669"/>
    <property type="project" value="UniProtKB-KW"/>
</dbReference>
<evidence type="ECO:0000256" key="1">
    <source>
        <dbReference type="ARBA" id="ARBA00003706"/>
    </source>
</evidence>
<dbReference type="EMBL" id="KN847534">
    <property type="protein sequence ID" value="KIW06851.1"/>
    <property type="molecule type" value="Genomic_DNA"/>
</dbReference>
<evidence type="ECO:0000259" key="17">
    <source>
        <dbReference type="PROSITE" id="PS51194"/>
    </source>
</evidence>
<dbReference type="SMART" id="SM00490">
    <property type="entry name" value="HELICc"/>
    <property type="match status" value="1"/>
</dbReference>
<feature type="region of interest" description="Disordered" evidence="15">
    <location>
        <begin position="629"/>
        <end position="683"/>
    </location>
</feature>
<dbReference type="SUPFAM" id="SSF52540">
    <property type="entry name" value="P-loop containing nucleoside triphosphate hydrolases"/>
    <property type="match status" value="2"/>
</dbReference>
<dbReference type="SMART" id="SM00487">
    <property type="entry name" value="DEXDc"/>
    <property type="match status" value="1"/>
</dbReference>
<protein>
    <recommendedName>
        <fullName evidence="4">RNA helicase</fullName>
        <ecNumber evidence="4">3.6.4.13</ecNumber>
    </recommendedName>
</protein>
<dbReference type="FunFam" id="3.40.50.300:FF:000865">
    <property type="entry name" value="ATP-dependent RNA helicase DDX54"/>
    <property type="match status" value="1"/>
</dbReference>
<dbReference type="InterPro" id="IPR014001">
    <property type="entry name" value="Helicase_ATP-bd"/>
</dbReference>
<keyword evidence="12" id="KW-0539">Nucleus</keyword>
<evidence type="ECO:0000256" key="10">
    <source>
        <dbReference type="ARBA" id="ARBA00022840"/>
    </source>
</evidence>
<dbReference type="CDD" id="cd17959">
    <property type="entry name" value="DEADc_DDX54"/>
    <property type="match status" value="1"/>
</dbReference>
<dbReference type="GO" id="GO:0005524">
    <property type="term" value="F:ATP binding"/>
    <property type="evidence" value="ECO:0007669"/>
    <property type="project" value="UniProtKB-KW"/>
</dbReference>
<comment type="subcellular location">
    <subcellularLocation>
        <location evidence="2">Nucleus</location>
        <location evidence="2">Nucleolus</location>
    </subcellularLocation>
</comment>
<dbReference type="InterPro" id="IPR033517">
    <property type="entry name" value="DDX54/DBP10_DEAD-box_helicase"/>
</dbReference>
<dbReference type="PROSITE" id="PS51192">
    <property type="entry name" value="HELICASE_ATP_BIND_1"/>
    <property type="match status" value="1"/>
</dbReference>
<dbReference type="GO" id="GO:0003723">
    <property type="term" value="F:RNA binding"/>
    <property type="evidence" value="ECO:0007669"/>
    <property type="project" value="UniProtKB-KW"/>
</dbReference>
<dbReference type="SMART" id="SM01123">
    <property type="entry name" value="DBP10CT"/>
    <property type="match status" value="1"/>
</dbReference>
<dbReference type="PANTHER" id="PTHR47959:SF8">
    <property type="entry name" value="RNA HELICASE"/>
    <property type="match status" value="1"/>
</dbReference>
<evidence type="ECO:0000256" key="14">
    <source>
        <dbReference type="PROSITE-ProRule" id="PRU00552"/>
    </source>
</evidence>
<keyword evidence="6" id="KW-0698">rRNA processing</keyword>
<dbReference type="Pfam" id="PF00270">
    <property type="entry name" value="DEAD"/>
    <property type="match status" value="1"/>
</dbReference>
<feature type="domain" description="Helicase C-terminal" evidence="17">
    <location>
        <begin position="359"/>
        <end position="501"/>
    </location>
</feature>
<dbReference type="GO" id="GO:0005829">
    <property type="term" value="C:cytosol"/>
    <property type="evidence" value="ECO:0007669"/>
    <property type="project" value="TreeGrafter"/>
</dbReference>
<feature type="domain" description="DEAD-box RNA helicase Q" evidence="18">
    <location>
        <begin position="87"/>
        <end position="115"/>
    </location>
</feature>
<dbReference type="PROSITE" id="PS51194">
    <property type="entry name" value="HELICASE_CTER"/>
    <property type="match status" value="1"/>
</dbReference>
<dbReference type="InterPro" id="IPR000629">
    <property type="entry name" value="RNA-helicase_DEAD-box_CS"/>
</dbReference>
<evidence type="ECO:0000256" key="2">
    <source>
        <dbReference type="ARBA" id="ARBA00004604"/>
    </source>
</evidence>
<evidence type="ECO:0000256" key="11">
    <source>
        <dbReference type="ARBA" id="ARBA00022884"/>
    </source>
</evidence>
<keyword evidence="9" id="KW-0347">Helicase</keyword>
<accession>A0A0D1XVN2</accession>
<evidence type="ECO:0000256" key="12">
    <source>
        <dbReference type="ARBA" id="ARBA00023242"/>
    </source>
</evidence>
<dbReference type="InParanoid" id="A0A0D1XVN2"/>
<dbReference type="InterPro" id="IPR050079">
    <property type="entry name" value="DEAD_box_RNA_helicase"/>
</dbReference>
<evidence type="ECO:0000259" key="18">
    <source>
        <dbReference type="PROSITE" id="PS51195"/>
    </source>
</evidence>
<proteinExistence type="inferred from homology"/>
<evidence type="ECO:0000259" key="16">
    <source>
        <dbReference type="PROSITE" id="PS51192"/>
    </source>
</evidence>
<dbReference type="InterPro" id="IPR027417">
    <property type="entry name" value="P-loop_NTPase"/>
</dbReference>
<dbReference type="STRING" id="253628.A0A0D1XVN2"/>
<evidence type="ECO:0000256" key="5">
    <source>
        <dbReference type="ARBA" id="ARBA00022517"/>
    </source>
</evidence>
<evidence type="ECO:0000313" key="20">
    <source>
        <dbReference type="Proteomes" id="UP000053259"/>
    </source>
</evidence>
<dbReference type="HOGENOM" id="CLU_003041_5_0_1"/>
<dbReference type="VEuPathDB" id="FungiDB:PV09_02528"/>
<evidence type="ECO:0000256" key="13">
    <source>
        <dbReference type="ARBA" id="ARBA00047984"/>
    </source>
</evidence>
<evidence type="ECO:0000256" key="7">
    <source>
        <dbReference type="ARBA" id="ARBA00022741"/>
    </source>
</evidence>
<evidence type="ECO:0000256" key="6">
    <source>
        <dbReference type="ARBA" id="ARBA00022552"/>
    </source>
</evidence>
<dbReference type="PANTHER" id="PTHR47959">
    <property type="entry name" value="ATP-DEPENDENT RNA HELICASE RHLE-RELATED"/>
    <property type="match status" value="1"/>
</dbReference>
<dbReference type="Pfam" id="PF08147">
    <property type="entry name" value="DBP10CT"/>
    <property type="match status" value="1"/>
</dbReference>
<feature type="compositionally biased region" description="Basic and acidic residues" evidence="15">
    <location>
        <begin position="629"/>
        <end position="661"/>
    </location>
</feature>
<dbReference type="Proteomes" id="UP000053259">
    <property type="component" value="Unassembled WGS sequence"/>
</dbReference>
<feature type="region of interest" description="Disordered" evidence="15">
    <location>
        <begin position="696"/>
        <end position="784"/>
    </location>
</feature>
<organism evidence="19 20">
    <name type="scientific">Verruconis gallopava</name>
    <dbReference type="NCBI Taxonomy" id="253628"/>
    <lineage>
        <taxon>Eukaryota</taxon>
        <taxon>Fungi</taxon>
        <taxon>Dikarya</taxon>
        <taxon>Ascomycota</taxon>
        <taxon>Pezizomycotina</taxon>
        <taxon>Dothideomycetes</taxon>
        <taxon>Pleosporomycetidae</taxon>
        <taxon>Venturiales</taxon>
        <taxon>Sympoventuriaceae</taxon>
        <taxon>Verruconis</taxon>
    </lineage>
</organism>
<feature type="compositionally biased region" description="Basic and acidic residues" evidence="15">
    <location>
        <begin position="973"/>
        <end position="992"/>
    </location>
</feature>
<feature type="domain" description="Helicase ATP-binding" evidence="16">
    <location>
        <begin position="118"/>
        <end position="290"/>
    </location>
</feature>
<dbReference type="RefSeq" id="XP_016216720.1">
    <property type="nucleotide sequence ID" value="XM_016355584.1"/>
</dbReference>
<dbReference type="PROSITE" id="PS00039">
    <property type="entry name" value="DEAD_ATP_HELICASE"/>
    <property type="match status" value="1"/>
</dbReference>
<keyword evidence="11" id="KW-0694">RNA-binding</keyword>
<evidence type="ECO:0000313" key="19">
    <source>
        <dbReference type="EMBL" id="KIW06851.1"/>
    </source>
</evidence>